<feature type="region of interest" description="Disordered" evidence="1">
    <location>
        <begin position="1"/>
        <end position="21"/>
    </location>
</feature>
<evidence type="ECO:0000313" key="3">
    <source>
        <dbReference type="EMBL" id="KMM65145.1"/>
    </source>
</evidence>
<dbReference type="InterPro" id="IPR001347">
    <property type="entry name" value="SIS_dom"/>
</dbReference>
<dbReference type="GO" id="GO:0016853">
    <property type="term" value="F:isomerase activity"/>
    <property type="evidence" value="ECO:0007669"/>
    <property type="project" value="UniProtKB-KW"/>
</dbReference>
<dbReference type="AlphaFoldDB" id="A0A0J6F792"/>
<dbReference type="PROSITE" id="PS51464">
    <property type="entry name" value="SIS"/>
    <property type="match status" value="1"/>
</dbReference>
<dbReference type="GO" id="GO:0097367">
    <property type="term" value="F:carbohydrate derivative binding"/>
    <property type="evidence" value="ECO:0007669"/>
    <property type="project" value="InterPro"/>
</dbReference>
<dbReference type="EMBL" id="DS268109">
    <property type="protein sequence ID" value="KMM65145.1"/>
    <property type="molecule type" value="Genomic_DNA"/>
</dbReference>
<dbReference type="Gene3D" id="3.40.50.10490">
    <property type="entry name" value="Glucose-6-phosphate isomerase like protein, domain 1"/>
    <property type="match status" value="1"/>
</dbReference>
<proteinExistence type="predicted"/>
<dbReference type="OrthoDB" id="1872003at2759"/>
<feature type="domain" description="SIS" evidence="2">
    <location>
        <begin position="94"/>
        <end position="244"/>
    </location>
</feature>
<organism evidence="3 4">
    <name type="scientific">Coccidioides posadasii RMSCC 3488</name>
    <dbReference type="NCBI Taxonomy" id="454284"/>
    <lineage>
        <taxon>Eukaryota</taxon>
        <taxon>Fungi</taxon>
        <taxon>Dikarya</taxon>
        <taxon>Ascomycota</taxon>
        <taxon>Pezizomycotina</taxon>
        <taxon>Eurotiomycetes</taxon>
        <taxon>Eurotiomycetidae</taxon>
        <taxon>Onygenales</taxon>
        <taxon>Onygenaceae</taxon>
        <taxon>Coccidioides</taxon>
    </lineage>
</organism>
<dbReference type="InterPro" id="IPR035474">
    <property type="entry name" value="SIS_Kpsf"/>
</dbReference>
<dbReference type="Pfam" id="PF01380">
    <property type="entry name" value="SIS"/>
    <property type="match status" value="1"/>
</dbReference>
<dbReference type="SUPFAM" id="SSF53697">
    <property type="entry name" value="SIS domain"/>
    <property type="match status" value="1"/>
</dbReference>
<keyword evidence="3" id="KW-0413">Isomerase</keyword>
<gene>
    <name evidence="3" type="ORF">CPAG_01497</name>
</gene>
<reference evidence="4" key="2">
    <citation type="journal article" date="2009" name="Genome Res.">
        <title>Comparative genomic analyses of the human fungal pathogens Coccidioides and their relatives.</title>
        <authorList>
            <person name="Sharpton T.J."/>
            <person name="Stajich J.E."/>
            <person name="Rounsley S.D."/>
            <person name="Gardner M.J."/>
            <person name="Wortman J.R."/>
            <person name="Jordar V.S."/>
            <person name="Maiti R."/>
            <person name="Kodira C.D."/>
            <person name="Neafsey D.E."/>
            <person name="Zeng Q."/>
            <person name="Hung C.-Y."/>
            <person name="McMahan C."/>
            <person name="Muszewska A."/>
            <person name="Grynberg M."/>
            <person name="Mandel M.A."/>
            <person name="Kellner E.M."/>
            <person name="Barker B.M."/>
            <person name="Galgiani J.N."/>
            <person name="Orbach M.J."/>
            <person name="Kirkland T.N."/>
            <person name="Cole G.T."/>
            <person name="Henn M.R."/>
            <person name="Birren B.W."/>
            <person name="Taylor J.W."/>
        </authorList>
    </citation>
    <scope>NUCLEOTIDE SEQUENCE [LARGE SCALE GENOMIC DNA]</scope>
    <source>
        <strain evidence="4">RMSCC 3488</strain>
    </source>
</reference>
<evidence type="ECO:0000313" key="4">
    <source>
        <dbReference type="Proteomes" id="UP000054567"/>
    </source>
</evidence>
<dbReference type="GO" id="GO:1901135">
    <property type="term" value="P:carbohydrate derivative metabolic process"/>
    <property type="evidence" value="ECO:0007669"/>
    <property type="project" value="InterPro"/>
</dbReference>
<dbReference type="CDD" id="cd05014">
    <property type="entry name" value="SIS_Kpsf"/>
    <property type="match status" value="1"/>
</dbReference>
<sequence length="467" mass="49912">MTFSVLARKRRRQLSPPSPHIVSRKSSVVMVPALPMTPPDPNVDPIPSINPTASALDTVVHVISTERAALANLERMYATDPFCRESMERAVEQIAKTINVGGKLVICGVGKSGKIGEKLVATMNSFGIQSCFLHPTEALHGDLGMIKQNDTLLFITFSGKTSELSMVLPHIPPMLPVIAITAHTQPSSCALLSDSDIRYTILLPAPVHEREEISFGLPAPTTSTTVALAVGDALALAVARSLHTIPGRGPAEVFKGFHPGGAIGAAFASSSSSASETPSRSSASSATSSPTLVGLNGALDQPNGINTALQHPHQKLISDIATPLSYIPIIPQLEPSSSNTRIADVLAAAVRCPKANFWVLMTTDCIISPTRLRFLADNRDPGTRLCDVDDKSHVVVKQNWIRVPKSSSLATVRQILNDIDSSRKYEGAVGKSGKLPGKDRVVAITGEKFEDDVYGFVEEQEVWRGDI</sequence>
<dbReference type="Proteomes" id="UP000054567">
    <property type="component" value="Unassembled WGS sequence"/>
</dbReference>
<dbReference type="PANTHER" id="PTHR38418:SF2">
    <property type="entry name" value="SUGAR ISOMERASE, KPSF_GUTQ (AFU_ORTHOLOGUE AFUA_6G08860)"/>
    <property type="match status" value="1"/>
</dbReference>
<dbReference type="PANTHER" id="PTHR38418">
    <property type="entry name" value="SUGAR ISOMERASE, KPSF/GUTQ (AFU_ORTHOLOGUE AFUA_6G08860)"/>
    <property type="match status" value="1"/>
</dbReference>
<dbReference type="VEuPathDB" id="FungiDB:CPAG_01497"/>
<evidence type="ECO:0000256" key="1">
    <source>
        <dbReference type="SAM" id="MobiDB-lite"/>
    </source>
</evidence>
<reference evidence="4" key="3">
    <citation type="journal article" date="2010" name="Genome Res.">
        <title>Population genomic sequencing of Coccidioides fungi reveals recent hybridization and transposon control.</title>
        <authorList>
            <person name="Neafsey D.E."/>
            <person name="Barker B.M."/>
            <person name="Sharpton T.J."/>
            <person name="Stajich J.E."/>
            <person name="Park D.J."/>
            <person name="Whiston E."/>
            <person name="Hung C.-Y."/>
            <person name="McMahan C."/>
            <person name="White J."/>
            <person name="Sykes S."/>
            <person name="Heiman D."/>
            <person name="Young S."/>
            <person name="Zeng Q."/>
            <person name="Abouelleil A."/>
            <person name="Aftuck L."/>
            <person name="Bessette D."/>
            <person name="Brown A."/>
            <person name="FitzGerald M."/>
            <person name="Lui A."/>
            <person name="Macdonald J.P."/>
            <person name="Priest M."/>
            <person name="Orbach M.J."/>
            <person name="Galgiani J.N."/>
            <person name="Kirkland T.N."/>
            <person name="Cole G.T."/>
            <person name="Birren B.W."/>
            <person name="Henn M.R."/>
            <person name="Taylor J.W."/>
            <person name="Rounsley S.D."/>
        </authorList>
    </citation>
    <scope>NUCLEOTIDE SEQUENCE [LARGE SCALE GENOMIC DNA]</scope>
    <source>
        <strain evidence="4">RMSCC 3488</strain>
    </source>
</reference>
<reference evidence="3 4" key="1">
    <citation type="submission" date="2007-06" db="EMBL/GenBank/DDBJ databases">
        <title>The Genome Sequence of Coccidioides posadasii RMSCC_3488.</title>
        <authorList>
            <consortium name="Coccidioides Genome Resources Consortium"/>
            <consortium name="The Broad Institute Genome Sequencing Platform"/>
            <person name="Henn M.R."/>
            <person name="Sykes S."/>
            <person name="Young S."/>
            <person name="Jaffe D."/>
            <person name="Berlin A."/>
            <person name="Alvarez P."/>
            <person name="Butler J."/>
            <person name="Gnerre S."/>
            <person name="Grabherr M."/>
            <person name="Mauceli E."/>
            <person name="Brockman W."/>
            <person name="Kodira C."/>
            <person name="Alvarado L."/>
            <person name="Zeng Q."/>
            <person name="Crawford M."/>
            <person name="Antoine C."/>
            <person name="Devon K."/>
            <person name="Galgiani J."/>
            <person name="Orsborn K."/>
            <person name="Lewis M.L."/>
            <person name="Nusbaum C."/>
            <person name="Galagan J."/>
            <person name="Birren B."/>
        </authorList>
    </citation>
    <scope>NUCLEOTIDE SEQUENCE [LARGE SCALE GENOMIC DNA]</scope>
    <source>
        <strain evidence="3 4">RMSCC 3488</strain>
    </source>
</reference>
<evidence type="ECO:0000259" key="2">
    <source>
        <dbReference type="PROSITE" id="PS51464"/>
    </source>
</evidence>
<dbReference type="InterPro" id="IPR046348">
    <property type="entry name" value="SIS_dom_sf"/>
</dbReference>
<name>A0A0J6F792_COCPO</name>
<protein>
    <submittedName>
        <fullName evidence="3">Arabinose 5-phosphate isomerase</fullName>
    </submittedName>
</protein>
<accession>A0A0J6F792</accession>